<comment type="caution">
    <text evidence="2">The sequence shown here is derived from an EMBL/GenBank/DDBJ whole genome shotgun (WGS) entry which is preliminary data.</text>
</comment>
<accession>A0A9N7YYG5</accession>
<gene>
    <name evidence="2" type="ORF">PLEPLA_LOCUS30496</name>
</gene>
<keyword evidence="3" id="KW-1185">Reference proteome</keyword>
<reference evidence="2" key="1">
    <citation type="submission" date="2020-03" db="EMBL/GenBank/DDBJ databases">
        <authorList>
            <person name="Weist P."/>
        </authorList>
    </citation>
    <scope>NUCLEOTIDE SEQUENCE</scope>
</reference>
<organism evidence="2 3">
    <name type="scientific">Pleuronectes platessa</name>
    <name type="common">European plaice</name>
    <dbReference type="NCBI Taxonomy" id="8262"/>
    <lineage>
        <taxon>Eukaryota</taxon>
        <taxon>Metazoa</taxon>
        <taxon>Chordata</taxon>
        <taxon>Craniata</taxon>
        <taxon>Vertebrata</taxon>
        <taxon>Euteleostomi</taxon>
        <taxon>Actinopterygii</taxon>
        <taxon>Neopterygii</taxon>
        <taxon>Teleostei</taxon>
        <taxon>Neoteleostei</taxon>
        <taxon>Acanthomorphata</taxon>
        <taxon>Carangaria</taxon>
        <taxon>Pleuronectiformes</taxon>
        <taxon>Pleuronectoidei</taxon>
        <taxon>Pleuronectidae</taxon>
        <taxon>Pleuronectes</taxon>
    </lineage>
</organism>
<sequence>STETNSCGLMERDAKRGDTGARRSSMELSDDPRSRGQDEAPPALSPCASQMTSSRAVQQQGYSASIFLQRRDKLEQPVYPVRCVAGCEPRRGISFIPWKPIHSACLLCISLGARELLLDKCATELCIFNEN</sequence>
<protein>
    <submittedName>
        <fullName evidence="2">Uncharacterized protein</fullName>
    </submittedName>
</protein>
<name>A0A9N7YYG5_PLEPL</name>
<evidence type="ECO:0000256" key="1">
    <source>
        <dbReference type="SAM" id="MobiDB-lite"/>
    </source>
</evidence>
<evidence type="ECO:0000313" key="3">
    <source>
        <dbReference type="Proteomes" id="UP001153269"/>
    </source>
</evidence>
<feature type="non-terminal residue" evidence="2">
    <location>
        <position position="131"/>
    </location>
</feature>
<dbReference type="EMBL" id="CADEAL010002913">
    <property type="protein sequence ID" value="CAB1442777.1"/>
    <property type="molecule type" value="Genomic_DNA"/>
</dbReference>
<feature type="region of interest" description="Disordered" evidence="1">
    <location>
        <begin position="1"/>
        <end position="50"/>
    </location>
</feature>
<dbReference type="AlphaFoldDB" id="A0A9N7YYG5"/>
<feature type="compositionally biased region" description="Basic and acidic residues" evidence="1">
    <location>
        <begin position="10"/>
        <end position="38"/>
    </location>
</feature>
<evidence type="ECO:0000313" key="2">
    <source>
        <dbReference type="EMBL" id="CAB1442777.1"/>
    </source>
</evidence>
<proteinExistence type="predicted"/>
<dbReference type="Proteomes" id="UP001153269">
    <property type="component" value="Unassembled WGS sequence"/>
</dbReference>